<keyword evidence="2" id="KW-0413">Isomerase</keyword>
<evidence type="ECO:0000313" key="2">
    <source>
        <dbReference type="EMBL" id="QEL20064.1"/>
    </source>
</evidence>
<dbReference type="RefSeq" id="WP_149114393.1">
    <property type="nucleotide sequence ID" value="NZ_CP042425.1"/>
</dbReference>
<dbReference type="KEGG" id="lrs:PX52LOC_07150"/>
<reference evidence="3" key="1">
    <citation type="submission" date="2019-08" db="EMBL/GenBank/DDBJ databases">
        <title>Limnoglobus roseus gen. nov., sp. nov., a novel freshwater planctomycete with a giant genome from the family Gemmataceae.</title>
        <authorList>
            <person name="Kulichevskaya I.S."/>
            <person name="Naumoff D.G."/>
            <person name="Miroshnikov K."/>
            <person name="Ivanova A."/>
            <person name="Philippov D.A."/>
            <person name="Hakobyan A."/>
            <person name="Rijpstra I.C."/>
            <person name="Sinninghe Damste J.S."/>
            <person name="Liesack W."/>
            <person name="Dedysh S.N."/>
        </authorList>
    </citation>
    <scope>NUCLEOTIDE SEQUENCE [LARGE SCALE GENOMIC DNA]</scope>
    <source>
        <strain evidence="3">PX52</strain>
    </source>
</reference>
<dbReference type="Proteomes" id="UP000324974">
    <property type="component" value="Chromosome"/>
</dbReference>
<dbReference type="Pfam" id="PF01261">
    <property type="entry name" value="AP_endonuc_2"/>
    <property type="match status" value="1"/>
</dbReference>
<protein>
    <submittedName>
        <fullName evidence="2">Sugar phosphate isomerase/epimerase</fullName>
    </submittedName>
</protein>
<dbReference type="PANTHER" id="PTHR12110:SF53">
    <property type="entry name" value="BLR5974 PROTEIN"/>
    <property type="match status" value="1"/>
</dbReference>
<name>A0A5C1AS58_9BACT</name>
<dbReference type="InterPro" id="IPR036237">
    <property type="entry name" value="Xyl_isomerase-like_sf"/>
</dbReference>
<dbReference type="InterPro" id="IPR050312">
    <property type="entry name" value="IolE/XylAMocC-like"/>
</dbReference>
<dbReference type="OrthoDB" id="245429at2"/>
<feature type="domain" description="Xylose isomerase-like TIM barrel" evidence="1">
    <location>
        <begin position="54"/>
        <end position="269"/>
    </location>
</feature>
<dbReference type="PANTHER" id="PTHR12110">
    <property type="entry name" value="HYDROXYPYRUVATE ISOMERASE"/>
    <property type="match status" value="1"/>
</dbReference>
<evidence type="ECO:0000259" key="1">
    <source>
        <dbReference type="Pfam" id="PF01261"/>
    </source>
</evidence>
<dbReference type="Gene3D" id="3.20.20.150">
    <property type="entry name" value="Divalent-metal-dependent TIM barrel enzymes"/>
    <property type="match status" value="1"/>
</dbReference>
<dbReference type="InterPro" id="IPR019546">
    <property type="entry name" value="TAT_signal_bac_arc"/>
</dbReference>
<dbReference type="SUPFAM" id="SSF51658">
    <property type="entry name" value="Xylose isomerase-like"/>
    <property type="match status" value="1"/>
</dbReference>
<dbReference type="AlphaFoldDB" id="A0A5C1AS58"/>
<dbReference type="NCBIfam" id="TIGR01409">
    <property type="entry name" value="TAT_signal_seq"/>
    <property type="match status" value="1"/>
</dbReference>
<gene>
    <name evidence="2" type="ORF">PX52LOC_07150</name>
</gene>
<proteinExistence type="predicted"/>
<sequence length="291" mass="31505">MSEMTRRSFLAAAGAATLAAGTRAVSPASKAKFQLGIVTYNVPKDWDLPTLLSVCKDVGIAAVECRTTHKHGVEPTLTADQRKSVKQQFADSGVRFLSCGSTCEFHSPDAAVVKKQIEECKAFIQLVADLGGKGVKVRPNGVSKGHTVEQACEQIGKALQECGKAAESAGVEIWVEVHGAVTQIPKNMKTIMDACGHKAVGVTWNSNPTDVANGSIAENFELLAKHIKCCHINDLVNDKAGKYPYRELFKKLAGIDYDRYTLCEVGKAYTPEEGKTFLQGYKKLWDELVNG</sequence>
<evidence type="ECO:0000313" key="3">
    <source>
        <dbReference type="Proteomes" id="UP000324974"/>
    </source>
</evidence>
<dbReference type="InterPro" id="IPR006311">
    <property type="entry name" value="TAT_signal"/>
</dbReference>
<dbReference type="GO" id="GO:0016853">
    <property type="term" value="F:isomerase activity"/>
    <property type="evidence" value="ECO:0007669"/>
    <property type="project" value="UniProtKB-KW"/>
</dbReference>
<dbReference type="PROSITE" id="PS51318">
    <property type="entry name" value="TAT"/>
    <property type="match status" value="1"/>
</dbReference>
<keyword evidence="3" id="KW-1185">Reference proteome</keyword>
<dbReference type="InterPro" id="IPR013022">
    <property type="entry name" value="Xyl_isomerase-like_TIM-brl"/>
</dbReference>
<dbReference type="EMBL" id="CP042425">
    <property type="protein sequence ID" value="QEL20064.1"/>
    <property type="molecule type" value="Genomic_DNA"/>
</dbReference>
<organism evidence="2 3">
    <name type="scientific">Limnoglobus roseus</name>
    <dbReference type="NCBI Taxonomy" id="2598579"/>
    <lineage>
        <taxon>Bacteria</taxon>
        <taxon>Pseudomonadati</taxon>
        <taxon>Planctomycetota</taxon>
        <taxon>Planctomycetia</taxon>
        <taxon>Gemmatales</taxon>
        <taxon>Gemmataceae</taxon>
        <taxon>Limnoglobus</taxon>
    </lineage>
</organism>
<accession>A0A5C1AS58</accession>